<dbReference type="Gene3D" id="4.10.60.10">
    <property type="entry name" value="Zinc finger, CCHC-type"/>
    <property type="match status" value="1"/>
</dbReference>
<dbReference type="OrthoDB" id="433206at2759"/>
<dbReference type="GO" id="GO:0008270">
    <property type="term" value="F:zinc ion binding"/>
    <property type="evidence" value="ECO:0007669"/>
    <property type="project" value="InterPro"/>
</dbReference>
<keyword evidence="3" id="KW-1185">Reference proteome</keyword>
<dbReference type="GO" id="GO:0003676">
    <property type="term" value="F:nucleic acid binding"/>
    <property type="evidence" value="ECO:0007669"/>
    <property type="project" value="InterPro"/>
</dbReference>
<feature type="compositionally biased region" description="Basic residues" evidence="1">
    <location>
        <begin position="169"/>
        <end position="184"/>
    </location>
</feature>
<dbReference type="SMART" id="SM00343">
    <property type="entry name" value="ZnF_C2HC"/>
    <property type="match status" value="1"/>
</dbReference>
<evidence type="ECO:0000313" key="2">
    <source>
        <dbReference type="EMBL" id="OLP73523.1"/>
    </source>
</evidence>
<feature type="region of interest" description="Disordered" evidence="1">
    <location>
        <begin position="261"/>
        <end position="324"/>
    </location>
</feature>
<feature type="region of interest" description="Disordered" evidence="1">
    <location>
        <begin position="127"/>
        <end position="148"/>
    </location>
</feature>
<dbReference type="InterPro" id="IPR001878">
    <property type="entry name" value="Znf_CCHC"/>
</dbReference>
<accession>A0A1Q9BS63</accession>
<feature type="region of interest" description="Disordered" evidence="1">
    <location>
        <begin position="1"/>
        <end position="92"/>
    </location>
</feature>
<gene>
    <name evidence="2" type="ORF">AK812_SmicGene47212</name>
</gene>
<organism evidence="2 3">
    <name type="scientific">Symbiodinium microadriaticum</name>
    <name type="common">Dinoflagellate</name>
    <name type="synonym">Zooxanthella microadriatica</name>
    <dbReference type="NCBI Taxonomy" id="2951"/>
    <lineage>
        <taxon>Eukaryota</taxon>
        <taxon>Sar</taxon>
        <taxon>Alveolata</taxon>
        <taxon>Dinophyceae</taxon>
        <taxon>Suessiales</taxon>
        <taxon>Symbiodiniaceae</taxon>
        <taxon>Symbiodinium</taxon>
    </lineage>
</organism>
<proteinExistence type="predicted"/>
<dbReference type="PROSITE" id="PS50158">
    <property type="entry name" value="ZF_CCHC"/>
    <property type="match status" value="1"/>
</dbReference>
<reference evidence="2 3" key="1">
    <citation type="submission" date="2016-02" db="EMBL/GenBank/DDBJ databases">
        <title>Genome analysis of coral dinoflagellate symbionts highlights evolutionary adaptations to a symbiotic lifestyle.</title>
        <authorList>
            <person name="Aranda M."/>
            <person name="Li Y."/>
            <person name="Liew Y.J."/>
            <person name="Baumgarten S."/>
            <person name="Simakov O."/>
            <person name="Wilson M."/>
            <person name="Piel J."/>
            <person name="Ashoor H."/>
            <person name="Bougouffa S."/>
            <person name="Bajic V.B."/>
            <person name="Ryu T."/>
            <person name="Ravasi T."/>
            <person name="Bayer T."/>
            <person name="Micklem G."/>
            <person name="Kim H."/>
            <person name="Bhak J."/>
            <person name="Lajeunesse T.C."/>
            <person name="Voolstra C.R."/>
        </authorList>
    </citation>
    <scope>NUCLEOTIDE SEQUENCE [LARGE SCALE GENOMIC DNA]</scope>
    <source>
        <strain evidence="2 3">CCMP2467</strain>
    </source>
</reference>
<feature type="region of interest" description="Disordered" evidence="1">
    <location>
        <begin position="169"/>
        <end position="197"/>
    </location>
</feature>
<sequence length="364" mass="39717">MGHVLEHAPGNIASSLRDNSARGQRAFLLNSEADANEGQGQDPWSEPDGYGWAGAAMPVDEQDNDSDAGTDTDTASSNGLPPPEPLPEGEEDITEQLFWAYQHAKSQWRRHMHKPTRAVRRFTRRFIRSKGKGKGQGKGFTGKGGKGRPNVGAFLAALEEHEVAQVFKGFRKGKGKRSSGKGKGRKENPIGKDGKRMRCFKCGSEQHLSRACPQRSSAPTHSGSQPSNFWVQQPDGIQPQAQSVYSEGPLAGLIFMAAPAPDEAPPSATESSWTYPSASSQGSQRPTDPWAEYLRQDGAFNFSPEHEPIPPRLQPHTAESPSSCSYTKCRHAVNAERWWPIKYVECGQHSVAGCRPIGIDSMAE</sequence>
<comment type="caution">
    <text evidence="2">The sequence shown here is derived from an EMBL/GenBank/DDBJ whole genome shotgun (WGS) entry which is preliminary data.</text>
</comment>
<feature type="compositionally biased region" description="Polar residues" evidence="1">
    <location>
        <begin position="269"/>
        <end position="286"/>
    </location>
</feature>
<feature type="region of interest" description="Disordered" evidence="1">
    <location>
        <begin position="211"/>
        <end position="233"/>
    </location>
</feature>
<dbReference type="AlphaFoldDB" id="A0A1Q9BS63"/>
<evidence type="ECO:0000313" key="3">
    <source>
        <dbReference type="Proteomes" id="UP000186817"/>
    </source>
</evidence>
<dbReference type="Proteomes" id="UP000186817">
    <property type="component" value="Unassembled WGS sequence"/>
</dbReference>
<feature type="compositionally biased region" description="Basic and acidic residues" evidence="1">
    <location>
        <begin position="185"/>
        <end position="196"/>
    </location>
</feature>
<evidence type="ECO:0000256" key="1">
    <source>
        <dbReference type="SAM" id="MobiDB-lite"/>
    </source>
</evidence>
<feature type="compositionally biased region" description="Polar residues" evidence="1">
    <location>
        <begin position="214"/>
        <end position="231"/>
    </location>
</feature>
<feature type="compositionally biased region" description="Acidic residues" evidence="1">
    <location>
        <begin position="60"/>
        <end position="70"/>
    </location>
</feature>
<dbReference type="EMBL" id="LSRX01005298">
    <property type="protein sequence ID" value="OLP73523.1"/>
    <property type="molecule type" value="Genomic_DNA"/>
</dbReference>
<name>A0A1Q9BS63_SYMMI</name>
<feature type="compositionally biased region" description="Polar residues" evidence="1">
    <location>
        <begin position="12"/>
        <end position="22"/>
    </location>
</feature>
<protein>
    <submittedName>
        <fullName evidence="2">Uncharacterized protein</fullName>
    </submittedName>
</protein>